<gene>
    <name evidence="1" type="ORF">OG563_28025</name>
</gene>
<reference evidence="1" key="1">
    <citation type="submission" date="2022-10" db="EMBL/GenBank/DDBJ databases">
        <title>The complete genomes of actinobacterial strains from the NBC collection.</title>
        <authorList>
            <person name="Joergensen T.S."/>
            <person name="Alvarez Arevalo M."/>
            <person name="Sterndorff E.B."/>
            <person name="Faurdal D."/>
            <person name="Vuksanovic O."/>
            <person name="Mourched A.-S."/>
            <person name="Charusanti P."/>
            <person name="Shaw S."/>
            <person name="Blin K."/>
            <person name="Weber T."/>
        </authorList>
    </citation>
    <scope>NUCLEOTIDE SEQUENCE</scope>
    <source>
        <strain evidence="1">NBC_01482</strain>
    </source>
</reference>
<proteinExistence type="predicted"/>
<evidence type="ECO:0000313" key="1">
    <source>
        <dbReference type="EMBL" id="WUV43075.1"/>
    </source>
</evidence>
<protein>
    <submittedName>
        <fullName evidence="1">Uncharacterized protein</fullName>
    </submittedName>
</protein>
<dbReference type="RefSeq" id="WP_327096321.1">
    <property type="nucleotide sequence ID" value="NZ_CP109149.1"/>
</dbReference>
<dbReference type="Proteomes" id="UP001432062">
    <property type="component" value="Chromosome"/>
</dbReference>
<dbReference type="EMBL" id="CP109441">
    <property type="protein sequence ID" value="WUV43075.1"/>
    <property type="molecule type" value="Genomic_DNA"/>
</dbReference>
<name>A0ABZ1YLB9_9NOCA</name>
<keyword evidence="2" id="KW-1185">Reference proteome</keyword>
<organism evidence="1 2">
    <name type="scientific">Nocardia vinacea</name>
    <dbReference type="NCBI Taxonomy" id="96468"/>
    <lineage>
        <taxon>Bacteria</taxon>
        <taxon>Bacillati</taxon>
        <taxon>Actinomycetota</taxon>
        <taxon>Actinomycetes</taxon>
        <taxon>Mycobacteriales</taxon>
        <taxon>Nocardiaceae</taxon>
        <taxon>Nocardia</taxon>
    </lineage>
</organism>
<sequence length="47" mass="5125">MISRGFGAGPNGDQYLDVHRYAIGLEVTLPEPVGVTLDTAPLLDWIR</sequence>
<evidence type="ECO:0000313" key="2">
    <source>
        <dbReference type="Proteomes" id="UP001432062"/>
    </source>
</evidence>
<accession>A0ABZ1YLB9</accession>